<comment type="caution">
    <text evidence="1">The sequence shown here is derived from an EMBL/GenBank/DDBJ whole genome shotgun (WGS) entry which is preliminary data.</text>
</comment>
<name>A0ABU5TID8_9CYAN</name>
<accession>A0ABU5TID8</accession>
<dbReference type="EMBL" id="JAYGIE010000051">
    <property type="protein sequence ID" value="MEA5478019.1"/>
    <property type="molecule type" value="Genomic_DNA"/>
</dbReference>
<proteinExistence type="predicted"/>
<organism evidence="1 2">
    <name type="scientific">Pseudanabaena galeata UHCC 0370</name>
    <dbReference type="NCBI Taxonomy" id="3110310"/>
    <lineage>
        <taxon>Bacteria</taxon>
        <taxon>Bacillati</taxon>
        <taxon>Cyanobacteriota</taxon>
        <taxon>Cyanophyceae</taxon>
        <taxon>Pseudanabaenales</taxon>
        <taxon>Pseudanabaenaceae</taxon>
        <taxon>Pseudanabaena</taxon>
    </lineage>
</organism>
<dbReference type="RefSeq" id="WP_323261600.1">
    <property type="nucleotide sequence ID" value="NZ_JAYGIE010000051.1"/>
</dbReference>
<evidence type="ECO:0000313" key="2">
    <source>
        <dbReference type="Proteomes" id="UP001301388"/>
    </source>
</evidence>
<sequence length="209" mass="23690">MAGLITSSKDYKLESAENRPRTSSVDAYFSDPDLLIREYFLSSSAKRAKSRQTIIERINSFPMSILAVLRWGAGGKTHDSYDGAINLLAETNSISLLESLSVTARKFIPMLENPSYRDFTETCLEILIKAIACAYKVDPIQRYRLIFDVIPPTNRRTIKASVIDALLIIADEIDVNTIKNAVERYTFDKDQYICDYAKEALQELNLDLF</sequence>
<protein>
    <submittedName>
        <fullName evidence="1">Uncharacterized protein</fullName>
    </submittedName>
</protein>
<gene>
    <name evidence="1" type="ORF">VB774_10350</name>
</gene>
<dbReference type="Proteomes" id="UP001301388">
    <property type="component" value="Unassembled WGS sequence"/>
</dbReference>
<evidence type="ECO:0000313" key="1">
    <source>
        <dbReference type="EMBL" id="MEA5478019.1"/>
    </source>
</evidence>
<reference evidence="1 2" key="1">
    <citation type="submission" date="2023-12" db="EMBL/GenBank/DDBJ databases">
        <title>Baltic Sea Cyanobacteria.</title>
        <authorList>
            <person name="Delbaje E."/>
            <person name="Fewer D.P."/>
            <person name="Shishido T.K."/>
        </authorList>
    </citation>
    <scope>NUCLEOTIDE SEQUENCE [LARGE SCALE GENOMIC DNA]</scope>
    <source>
        <strain evidence="1 2">UHCC 0370</strain>
    </source>
</reference>
<keyword evidence="2" id="KW-1185">Reference proteome</keyword>